<reference evidence="2" key="1">
    <citation type="journal article" date="2021" name="Genome Biol. Evol.">
        <title>A High-Quality Reference Genome for a Parasitic Bivalve with Doubly Uniparental Inheritance (Bivalvia: Unionida).</title>
        <authorList>
            <person name="Smith C.H."/>
        </authorList>
    </citation>
    <scope>NUCLEOTIDE SEQUENCE</scope>
    <source>
        <strain evidence="2">CHS0354</strain>
    </source>
</reference>
<feature type="transmembrane region" description="Helical" evidence="1">
    <location>
        <begin position="6"/>
        <end position="24"/>
    </location>
</feature>
<feature type="non-terminal residue" evidence="2">
    <location>
        <position position="105"/>
    </location>
</feature>
<accession>A0AAE0RMP8</accession>
<comment type="caution">
    <text evidence="2">The sequence shown here is derived from an EMBL/GenBank/DDBJ whole genome shotgun (WGS) entry which is preliminary data.</text>
</comment>
<gene>
    <name evidence="2" type="ORF">CHS0354_027707</name>
</gene>
<organism evidence="2 3">
    <name type="scientific">Potamilus streckersoni</name>
    <dbReference type="NCBI Taxonomy" id="2493646"/>
    <lineage>
        <taxon>Eukaryota</taxon>
        <taxon>Metazoa</taxon>
        <taxon>Spiralia</taxon>
        <taxon>Lophotrochozoa</taxon>
        <taxon>Mollusca</taxon>
        <taxon>Bivalvia</taxon>
        <taxon>Autobranchia</taxon>
        <taxon>Heteroconchia</taxon>
        <taxon>Palaeoheterodonta</taxon>
        <taxon>Unionida</taxon>
        <taxon>Unionoidea</taxon>
        <taxon>Unionidae</taxon>
        <taxon>Ambleminae</taxon>
        <taxon>Lampsilini</taxon>
        <taxon>Potamilus</taxon>
    </lineage>
</organism>
<dbReference type="Proteomes" id="UP001195483">
    <property type="component" value="Unassembled WGS sequence"/>
</dbReference>
<sequence>TGRSLLTVVCSFILITDVILILLATTDSETVWLKDVTKLLQTNKRTLSDPDLPDQLSFLLKRKLQTLTLNLKRNYEIDPNADIYTVRKLNDDRSLLEKMDNVENE</sequence>
<reference evidence="2" key="3">
    <citation type="submission" date="2023-05" db="EMBL/GenBank/DDBJ databases">
        <authorList>
            <person name="Smith C.H."/>
        </authorList>
    </citation>
    <scope>NUCLEOTIDE SEQUENCE</scope>
    <source>
        <strain evidence="2">CHS0354</strain>
        <tissue evidence="2">Mantle</tissue>
    </source>
</reference>
<protein>
    <submittedName>
        <fullName evidence="2">Uncharacterized protein</fullName>
    </submittedName>
</protein>
<name>A0AAE0RMP8_9BIVA</name>
<dbReference type="AlphaFoldDB" id="A0AAE0RMP8"/>
<proteinExistence type="predicted"/>
<keyword evidence="1" id="KW-0812">Transmembrane</keyword>
<evidence type="ECO:0000313" key="3">
    <source>
        <dbReference type="Proteomes" id="UP001195483"/>
    </source>
</evidence>
<keyword evidence="3" id="KW-1185">Reference proteome</keyword>
<reference evidence="2" key="2">
    <citation type="journal article" date="2021" name="Genome Biol. Evol.">
        <title>Developing a high-quality reference genome for a parasitic bivalve with doubly uniparental inheritance (Bivalvia: Unionida).</title>
        <authorList>
            <person name="Smith C.H."/>
        </authorList>
    </citation>
    <scope>NUCLEOTIDE SEQUENCE</scope>
    <source>
        <strain evidence="2">CHS0354</strain>
        <tissue evidence="2">Mantle</tissue>
    </source>
</reference>
<dbReference type="EMBL" id="JAEAOA010001674">
    <property type="protein sequence ID" value="KAK3576264.1"/>
    <property type="molecule type" value="Genomic_DNA"/>
</dbReference>
<keyword evidence="1" id="KW-0472">Membrane</keyword>
<evidence type="ECO:0000256" key="1">
    <source>
        <dbReference type="SAM" id="Phobius"/>
    </source>
</evidence>
<evidence type="ECO:0000313" key="2">
    <source>
        <dbReference type="EMBL" id="KAK3576264.1"/>
    </source>
</evidence>
<keyword evidence="1" id="KW-1133">Transmembrane helix</keyword>
<feature type="non-terminal residue" evidence="2">
    <location>
        <position position="1"/>
    </location>
</feature>